<evidence type="ECO:0000313" key="1">
    <source>
        <dbReference type="Proteomes" id="UP000887580"/>
    </source>
</evidence>
<organism evidence="1 2">
    <name type="scientific">Panagrolaimus sp. PS1159</name>
    <dbReference type="NCBI Taxonomy" id="55785"/>
    <lineage>
        <taxon>Eukaryota</taxon>
        <taxon>Metazoa</taxon>
        <taxon>Ecdysozoa</taxon>
        <taxon>Nematoda</taxon>
        <taxon>Chromadorea</taxon>
        <taxon>Rhabditida</taxon>
        <taxon>Tylenchina</taxon>
        <taxon>Panagrolaimomorpha</taxon>
        <taxon>Panagrolaimoidea</taxon>
        <taxon>Panagrolaimidae</taxon>
        <taxon>Panagrolaimus</taxon>
    </lineage>
</organism>
<name>A0AC35GLW4_9BILA</name>
<reference evidence="2" key="1">
    <citation type="submission" date="2022-11" db="UniProtKB">
        <authorList>
            <consortium name="WormBaseParasite"/>
        </authorList>
    </citation>
    <scope>IDENTIFICATION</scope>
</reference>
<sequence>MFPEMDSASKRGNNNITVEKYKVSPPQAIISTMDPQNQELTKVNEQKTQKQEESSNTRRQQLVNITSPDSLQQKKGSSRKKIKDFISVHKSRAAQSSRRAKSSRRKSNDLTPSEKTAAEKTDEKHSPSPGSSSSSKRRLLFFKKPSLRGSDRKQPPSSNRKIPSSSKSSKKNRGCRQPISMEKPITEHPMPQLDDDRPLQQMGVSHVVVKTKLDHKQLESIMRKRNQKYRFCSIVISLITAAIMIILMAINIVGIYKISEIYVLYGKEVAAKSWVDIQDWKMDPGDCLNLNPKSLMSRKGRLREETSTCERNLIPINNLPWTEWSECTNGKRFRYRKIEAHQESIALKFEDFAEIHNCSL</sequence>
<protein>
    <submittedName>
        <fullName evidence="2">Uncharacterized protein</fullName>
    </submittedName>
</protein>
<dbReference type="WBParaSite" id="PS1159_v2.g6431.t1">
    <property type="protein sequence ID" value="PS1159_v2.g6431.t1"/>
    <property type="gene ID" value="PS1159_v2.g6431"/>
</dbReference>
<evidence type="ECO:0000313" key="2">
    <source>
        <dbReference type="WBParaSite" id="PS1159_v2.g6431.t1"/>
    </source>
</evidence>
<accession>A0AC35GLW4</accession>
<dbReference type="Proteomes" id="UP000887580">
    <property type="component" value="Unplaced"/>
</dbReference>
<proteinExistence type="predicted"/>